<gene>
    <name evidence="1" type="ORF">EHR01_10665</name>
</gene>
<keyword evidence="2" id="KW-1185">Reference proteome</keyword>
<dbReference type="RefSeq" id="WP_135694775.1">
    <property type="nucleotide sequence ID" value="NZ_RQHK01000012.1"/>
</dbReference>
<evidence type="ECO:0008006" key="3">
    <source>
        <dbReference type="Google" id="ProtNLM"/>
    </source>
</evidence>
<accession>A0ABY2NYW7</accession>
<dbReference type="EMBL" id="RQHK01000012">
    <property type="protein sequence ID" value="TGM74380.1"/>
    <property type="molecule type" value="Genomic_DNA"/>
</dbReference>
<reference evidence="2" key="1">
    <citation type="journal article" date="2019" name="PLoS Negl. Trop. Dis.">
        <title>Revisiting the worldwide diversity of Leptospira species in the environment.</title>
        <authorList>
            <person name="Vincent A.T."/>
            <person name="Schiettekatte O."/>
            <person name="Bourhy P."/>
            <person name="Veyrier F.J."/>
            <person name="Picardeau M."/>
        </authorList>
    </citation>
    <scope>NUCLEOTIDE SEQUENCE [LARGE SCALE GENOMIC DNA]</scope>
    <source>
        <strain evidence="2">201601298</strain>
    </source>
</reference>
<proteinExistence type="predicted"/>
<protein>
    <recommendedName>
        <fullName evidence="3">Lipocalin-like domain-containing protein</fullName>
    </recommendedName>
</protein>
<dbReference type="Proteomes" id="UP000297940">
    <property type="component" value="Unassembled WGS sequence"/>
</dbReference>
<evidence type="ECO:0000313" key="2">
    <source>
        <dbReference type="Proteomes" id="UP000297940"/>
    </source>
</evidence>
<name>A0ABY2NYW7_9LEPT</name>
<evidence type="ECO:0000313" key="1">
    <source>
        <dbReference type="EMBL" id="TGM74380.1"/>
    </source>
</evidence>
<sequence>MKNKITFLIFFAILQFNCKINSDQSRDFIGHWKSNDTSVQMVIWKDKFEKLQLVQWDTTNGEELISSNLNFKDKEIRFTTKTISTGYVIKSKINLLNENKIEEIILPENENKEVKIYWDKIK</sequence>
<organism evidence="1 2">
    <name type="scientific">Leptospira mtsangambouensis</name>
    <dbReference type="NCBI Taxonomy" id="2484912"/>
    <lineage>
        <taxon>Bacteria</taxon>
        <taxon>Pseudomonadati</taxon>
        <taxon>Spirochaetota</taxon>
        <taxon>Spirochaetia</taxon>
        <taxon>Leptospirales</taxon>
        <taxon>Leptospiraceae</taxon>
        <taxon>Leptospira</taxon>
    </lineage>
</organism>
<comment type="caution">
    <text evidence="1">The sequence shown here is derived from an EMBL/GenBank/DDBJ whole genome shotgun (WGS) entry which is preliminary data.</text>
</comment>